<dbReference type="PATRIC" id="fig|1429439.4.peg.4539"/>
<protein>
    <recommendedName>
        <fullName evidence="4">Luciferase-like domain-containing protein</fullName>
    </recommendedName>
</protein>
<dbReference type="Pfam" id="PF00296">
    <property type="entry name" value="Bac_luciferase"/>
    <property type="match status" value="1"/>
</dbReference>
<keyword evidence="1" id="KW-0560">Oxidoreductase</keyword>
<evidence type="ECO:0000313" key="6">
    <source>
        <dbReference type="Proteomes" id="UP000019140"/>
    </source>
</evidence>
<feature type="compositionally biased region" description="Basic residues" evidence="3">
    <location>
        <begin position="274"/>
        <end position="292"/>
    </location>
</feature>
<dbReference type="GO" id="GO:0004497">
    <property type="term" value="F:monooxygenase activity"/>
    <property type="evidence" value="ECO:0007669"/>
    <property type="project" value="UniProtKB-KW"/>
</dbReference>
<evidence type="ECO:0000256" key="1">
    <source>
        <dbReference type="ARBA" id="ARBA00023002"/>
    </source>
</evidence>
<feature type="domain" description="Luciferase-like" evidence="4">
    <location>
        <begin position="11"/>
        <end position="261"/>
    </location>
</feature>
<dbReference type="SUPFAM" id="SSF51679">
    <property type="entry name" value="Bacterial luciferase-like"/>
    <property type="match status" value="1"/>
</dbReference>
<evidence type="ECO:0000259" key="4">
    <source>
        <dbReference type="Pfam" id="PF00296"/>
    </source>
</evidence>
<dbReference type="InterPro" id="IPR036661">
    <property type="entry name" value="Luciferase-like_sf"/>
</dbReference>
<accession>W4M398</accession>
<dbReference type="InterPro" id="IPR050766">
    <property type="entry name" value="Bact_Lucif_Oxidored"/>
</dbReference>
<dbReference type="EMBL" id="AZHX01001124">
    <property type="protein sequence ID" value="ETX04784.1"/>
    <property type="molecule type" value="Genomic_DNA"/>
</dbReference>
<proteinExistence type="predicted"/>
<dbReference type="PANTHER" id="PTHR30137:SF8">
    <property type="entry name" value="BLR5498 PROTEIN"/>
    <property type="match status" value="1"/>
</dbReference>
<comment type="caution">
    <text evidence="5">The sequence shown here is derived from an EMBL/GenBank/DDBJ whole genome shotgun (WGS) entry which is preliminary data.</text>
</comment>
<sequence>MQFGLFGSAQAKRGGPDTDSGAGFRDFVEYNVQAEALGYYSSFLVEHHFTGFGQVSATLNLLTWIGARTSTLRLGTAVMVLPWHNPVLLAEQAATIDLLSGGRLDLGIGKGYRYNEFAGFCIPMEEAEERFDEALSVLVKAWTSDERWSHQGKYWQFDNVVVEPPTAQQPHPPLWMGAGSPESIEKVAARGYNLLLDQFASIEQTGERIAIFKAAVESHGRKFDPMSVAVARSINVVMTATEREKAIEARMAGRQRTERLASHPSGRFPLQHQLLRRGPRRRRGRGALRHAG</sequence>
<keyword evidence="2" id="KW-0503">Monooxygenase</keyword>
<dbReference type="Proteomes" id="UP000019140">
    <property type="component" value="Unassembled WGS sequence"/>
</dbReference>
<evidence type="ECO:0000256" key="3">
    <source>
        <dbReference type="SAM" id="MobiDB-lite"/>
    </source>
</evidence>
<name>W4M398_9BACT</name>
<dbReference type="PANTHER" id="PTHR30137">
    <property type="entry name" value="LUCIFERASE-LIKE MONOOXYGENASE"/>
    <property type="match status" value="1"/>
</dbReference>
<keyword evidence="6" id="KW-1185">Reference proteome</keyword>
<evidence type="ECO:0000256" key="2">
    <source>
        <dbReference type="ARBA" id="ARBA00023033"/>
    </source>
</evidence>
<evidence type="ECO:0000313" key="5">
    <source>
        <dbReference type="EMBL" id="ETX04784.1"/>
    </source>
</evidence>
<dbReference type="Gene3D" id="3.20.20.30">
    <property type="entry name" value="Luciferase-like domain"/>
    <property type="match status" value="1"/>
</dbReference>
<feature type="region of interest" description="Disordered" evidence="3">
    <location>
        <begin position="253"/>
        <end position="292"/>
    </location>
</feature>
<dbReference type="HOGENOM" id="CLU_027853_3_0_7"/>
<dbReference type="AlphaFoldDB" id="W4M398"/>
<organism evidence="5 6">
    <name type="scientific">Candidatus Entotheonella gemina</name>
    <dbReference type="NCBI Taxonomy" id="1429439"/>
    <lineage>
        <taxon>Bacteria</taxon>
        <taxon>Pseudomonadati</taxon>
        <taxon>Nitrospinota/Tectimicrobiota group</taxon>
        <taxon>Candidatus Tectimicrobiota</taxon>
        <taxon>Candidatus Entotheonellia</taxon>
        <taxon>Candidatus Entotheonellales</taxon>
        <taxon>Candidatus Entotheonellaceae</taxon>
        <taxon>Candidatus Entotheonella</taxon>
    </lineage>
</organism>
<dbReference type="GO" id="GO:0016705">
    <property type="term" value="F:oxidoreductase activity, acting on paired donors, with incorporation or reduction of molecular oxygen"/>
    <property type="evidence" value="ECO:0007669"/>
    <property type="project" value="InterPro"/>
</dbReference>
<reference evidence="5 6" key="1">
    <citation type="journal article" date="2014" name="Nature">
        <title>An environmental bacterial taxon with a large and distinct metabolic repertoire.</title>
        <authorList>
            <person name="Wilson M.C."/>
            <person name="Mori T."/>
            <person name="Ruckert C."/>
            <person name="Uria A.R."/>
            <person name="Helf M.J."/>
            <person name="Takada K."/>
            <person name="Gernert C."/>
            <person name="Steffens U.A."/>
            <person name="Heycke N."/>
            <person name="Schmitt S."/>
            <person name="Rinke C."/>
            <person name="Helfrich E.J."/>
            <person name="Brachmann A.O."/>
            <person name="Gurgui C."/>
            <person name="Wakimoto T."/>
            <person name="Kracht M."/>
            <person name="Crusemann M."/>
            <person name="Hentschel U."/>
            <person name="Abe I."/>
            <person name="Matsunaga S."/>
            <person name="Kalinowski J."/>
            <person name="Takeyama H."/>
            <person name="Piel J."/>
        </authorList>
    </citation>
    <scope>NUCLEOTIDE SEQUENCE [LARGE SCALE GENOMIC DNA]</scope>
    <source>
        <strain evidence="6">TSY2</strain>
    </source>
</reference>
<dbReference type="GO" id="GO:0005829">
    <property type="term" value="C:cytosol"/>
    <property type="evidence" value="ECO:0007669"/>
    <property type="project" value="TreeGrafter"/>
</dbReference>
<gene>
    <name evidence="5" type="ORF">ETSY2_26805</name>
</gene>
<dbReference type="InterPro" id="IPR011251">
    <property type="entry name" value="Luciferase-like_dom"/>
</dbReference>